<dbReference type="Gene3D" id="2.120.10.80">
    <property type="entry name" value="Kelch-type beta propeller"/>
    <property type="match status" value="1"/>
</dbReference>
<gene>
    <name evidence="6" type="ORF">TTRE_0000641401</name>
</gene>
<dbReference type="SMART" id="SM00875">
    <property type="entry name" value="BACK"/>
    <property type="match status" value="1"/>
</dbReference>
<dbReference type="EMBL" id="HG806266">
    <property type="protein sequence ID" value="CDW58111.1"/>
    <property type="molecule type" value="Genomic_DNA"/>
</dbReference>
<dbReference type="InterPro" id="IPR015915">
    <property type="entry name" value="Kelch-typ_b-propeller"/>
</dbReference>
<keyword evidence="2" id="KW-0880">Kelch repeat</keyword>
<evidence type="ECO:0000313" key="7">
    <source>
        <dbReference type="Proteomes" id="UP000030665"/>
    </source>
</evidence>
<reference evidence="6" key="2">
    <citation type="submission" date="2014-03" db="EMBL/GenBank/DDBJ databases">
        <title>The whipworm genome and dual-species transcriptomics of an intimate host-pathogen interaction.</title>
        <authorList>
            <person name="Foth B.J."/>
            <person name="Tsai I.J."/>
            <person name="Reid A.J."/>
            <person name="Bancroft A.J."/>
            <person name="Nichol S."/>
            <person name="Tracey A."/>
            <person name="Holroyd N."/>
            <person name="Cotton J.A."/>
            <person name="Stanley E.J."/>
            <person name="Zarowiecki M."/>
            <person name="Liu J.Z."/>
            <person name="Huckvale T."/>
            <person name="Cooper P.J."/>
            <person name="Grencis R.K."/>
            <person name="Berriman M."/>
        </authorList>
    </citation>
    <scope>NUCLEOTIDE SEQUENCE [LARGE SCALE GENOMIC DNA]</scope>
</reference>
<dbReference type="PRINTS" id="PR00501">
    <property type="entry name" value="KELCHREPEAT"/>
</dbReference>
<dbReference type="InterPro" id="IPR006652">
    <property type="entry name" value="Kelch_1"/>
</dbReference>
<dbReference type="Pfam" id="PF00651">
    <property type="entry name" value="BTB"/>
    <property type="match status" value="1"/>
</dbReference>
<dbReference type="InterPro" id="IPR017096">
    <property type="entry name" value="BTB-kelch_protein"/>
</dbReference>
<dbReference type="Proteomes" id="UP000030665">
    <property type="component" value="Unassembled WGS sequence"/>
</dbReference>
<comment type="pathway">
    <text evidence="1">Protein modification; protein ubiquitination.</text>
</comment>
<evidence type="ECO:0000256" key="1">
    <source>
        <dbReference type="ARBA" id="ARBA00004906"/>
    </source>
</evidence>
<dbReference type="PANTHER" id="PTHR24412:SF441">
    <property type="entry name" value="KELCH-LIKE PROTEIN 28"/>
    <property type="match status" value="1"/>
</dbReference>
<dbReference type="SUPFAM" id="SSF117281">
    <property type="entry name" value="Kelch motif"/>
    <property type="match status" value="2"/>
</dbReference>
<dbReference type="InterPro" id="IPR011705">
    <property type="entry name" value="BACK"/>
</dbReference>
<accession>A0A077ZCJ4</accession>
<evidence type="ECO:0000259" key="5">
    <source>
        <dbReference type="PROSITE" id="PS50097"/>
    </source>
</evidence>
<dbReference type="InterPro" id="IPR011333">
    <property type="entry name" value="SKP1/BTB/POZ_sf"/>
</dbReference>
<dbReference type="GO" id="GO:0016567">
    <property type="term" value="P:protein ubiquitination"/>
    <property type="evidence" value="ECO:0007669"/>
    <property type="project" value="UniProtKB-UniPathway"/>
</dbReference>
<keyword evidence="4" id="KW-0833">Ubl conjugation pathway</keyword>
<dbReference type="OrthoDB" id="5858279at2759"/>
<dbReference type="Pfam" id="PF07707">
    <property type="entry name" value="BACK"/>
    <property type="match status" value="1"/>
</dbReference>
<dbReference type="AlphaFoldDB" id="A0A077ZCJ4"/>
<keyword evidence="3" id="KW-0677">Repeat</keyword>
<dbReference type="Gene3D" id="3.30.710.10">
    <property type="entry name" value="Potassium Channel Kv1.1, Chain A"/>
    <property type="match status" value="1"/>
</dbReference>
<feature type="domain" description="BTB" evidence="5">
    <location>
        <begin position="39"/>
        <end position="122"/>
    </location>
</feature>
<keyword evidence="7" id="KW-1185">Reference proteome</keyword>
<organism evidence="6 7">
    <name type="scientific">Trichuris trichiura</name>
    <name type="common">Whipworm</name>
    <name type="synonym">Trichocephalus trichiurus</name>
    <dbReference type="NCBI Taxonomy" id="36087"/>
    <lineage>
        <taxon>Eukaryota</taxon>
        <taxon>Metazoa</taxon>
        <taxon>Ecdysozoa</taxon>
        <taxon>Nematoda</taxon>
        <taxon>Enoplea</taxon>
        <taxon>Dorylaimia</taxon>
        <taxon>Trichinellida</taxon>
        <taxon>Trichuridae</taxon>
        <taxon>Trichuris</taxon>
    </lineage>
</organism>
<protein>
    <submittedName>
        <fullName evidence="6">Ring canal kelch</fullName>
    </submittedName>
</protein>
<dbReference type="SMART" id="SM00612">
    <property type="entry name" value="Kelch"/>
    <property type="match status" value="6"/>
</dbReference>
<dbReference type="STRING" id="36087.A0A077ZCJ4"/>
<dbReference type="PANTHER" id="PTHR24412">
    <property type="entry name" value="KELCH PROTEIN"/>
    <property type="match status" value="1"/>
</dbReference>
<dbReference type="InterPro" id="IPR000210">
    <property type="entry name" value="BTB/POZ_dom"/>
</dbReference>
<evidence type="ECO:0000313" key="6">
    <source>
        <dbReference type="EMBL" id="CDW58111.1"/>
    </source>
</evidence>
<sequence length="640" mass="71402">MSSGEEVSLADVPMEFISKDLLKRASEHLITMRQQGFLCDVTLLAHRQAVDSTESELAITKGAVGIRAHRIVLACSCPYFNAMFKSKMSETVKSSIFMHCVNAGILESLVDFMYTGKITITQENVQFGHVALVLQDLLSAADLLQMTEVRNACCDFLERQMSVTNCLSLKMFAEVHSCTELSGYAGAYIEKHFRQVMETEDFCHISFEYLEELLSSDRLEVDKEDQVFDALIRWINYDVAARSKYLYNLLENVRFSFVSPFCLIEDIVHNPLIRSSLSCSNHMVDALSALFLKINFPDDYCTYPTRPRICYLSGGSGARGLMVIGGQSPKAIREVDFLDFHTSSWTSLKELPMRRCRFGVANVDGDIYSVGGFNGGLRVRTVELFKFHINTWMSAAPLQSRRSTLGVAEMGGRIYAVGGFDGSTGLITAEAYDPRCSQWQYIAQMSTKRSSVGVAVLKGFLYAVGGYDGGSHQCLDTVERYEPRMNCWTRVVNMRRRRSGPGVVVADGLLYVLGGHDGPEVHNSVEIFDDVSNRWSDVPNMISRRRNVGACARGDIVYAIGGDDGYSNLNSIEVFDPKEFCWKAFTPSMPIGRSYAGVTLITNDRQCTLSANLFFPPWREGTSGMDPIHSVQSNISHSHN</sequence>
<dbReference type="FunFam" id="1.25.40.420:FF:000001">
    <property type="entry name" value="Kelch-like family member 12"/>
    <property type="match status" value="1"/>
</dbReference>
<dbReference type="Gene3D" id="1.25.40.420">
    <property type="match status" value="1"/>
</dbReference>
<name>A0A077ZCJ4_TRITR</name>
<dbReference type="Pfam" id="PF01344">
    <property type="entry name" value="Kelch_1"/>
    <property type="match status" value="2"/>
</dbReference>
<dbReference type="Pfam" id="PF24681">
    <property type="entry name" value="Kelch_KLHDC2_KLHL20_DRC7"/>
    <property type="match status" value="1"/>
</dbReference>
<reference evidence="6" key="1">
    <citation type="submission" date="2014-01" db="EMBL/GenBank/DDBJ databases">
        <authorList>
            <person name="Aslett M."/>
        </authorList>
    </citation>
    <scope>NUCLEOTIDE SEQUENCE</scope>
</reference>
<dbReference type="UniPathway" id="UPA00143"/>
<proteinExistence type="predicted"/>
<evidence type="ECO:0000256" key="4">
    <source>
        <dbReference type="ARBA" id="ARBA00022786"/>
    </source>
</evidence>
<evidence type="ECO:0000256" key="3">
    <source>
        <dbReference type="ARBA" id="ARBA00022737"/>
    </source>
</evidence>
<dbReference type="SMART" id="SM00225">
    <property type="entry name" value="BTB"/>
    <property type="match status" value="1"/>
</dbReference>
<dbReference type="SUPFAM" id="SSF54695">
    <property type="entry name" value="POZ domain"/>
    <property type="match status" value="1"/>
</dbReference>
<evidence type="ECO:0000256" key="2">
    <source>
        <dbReference type="ARBA" id="ARBA00022441"/>
    </source>
</evidence>
<dbReference type="PIRSF" id="PIRSF037037">
    <property type="entry name" value="Kelch-like_protein_gigaxonin"/>
    <property type="match status" value="1"/>
</dbReference>
<dbReference type="PROSITE" id="PS50097">
    <property type="entry name" value="BTB"/>
    <property type="match status" value="1"/>
</dbReference>